<organism evidence="1 2">
    <name type="scientific">Saccharomycopsis crataegensis</name>
    <dbReference type="NCBI Taxonomy" id="43959"/>
    <lineage>
        <taxon>Eukaryota</taxon>
        <taxon>Fungi</taxon>
        <taxon>Dikarya</taxon>
        <taxon>Ascomycota</taxon>
        <taxon>Saccharomycotina</taxon>
        <taxon>Saccharomycetes</taxon>
        <taxon>Saccharomycopsidaceae</taxon>
        <taxon>Saccharomycopsis</taxon>
    </lineage>
</organism>
<accession>A0AAV5QVM7</accession>
<name>A0AAV5QVM7_9ASCO</name>
<evidence type="ECO:0000313" key="1">
    <source>
        <dbReference type="EMBL" id="GMM38903.1"/>
    </source>
</evidence>
<sequence>MVILDENFKEEISQLWDQYQINNGLDCEENSGLQRKPSFCFSAFGFNKVDGCVNNLRSSIIAYLDDPKNSEELLKALEKVNFHLKNNNNNNKSVIRLVHNNSLNLLAMIGASLPKSLSEQISIFDSLVSYCISIKDDFINIVWQKYSVCPSPNKKNDFSRKVDLIVVHLAERDKIEVLKNECYGHFIKNKFFQNISKIINLFLINLSKYHNNPEIRAQDVFAFLHRLSQLASDIRFLVEPWLTENNPPEPDTMKLINKLQILTFESNYSPQTYFPLYILIKQLLFSEDLELLQYSQEGIINIIELSKGSKIIAGWLLQSDISNTVFLRLFSYFNQCCCNDQFDSHFFNNILSTGSGKLELSGNFARFSDHLRFVINLVGSIKDFRVQESFANSFQHQLIDLIEEQYNFDSPLSYRAFVMLGYIFLIIIALDIEFYEIIDSQIDNNNSYFIRLFQNLLMEPENGKLEFEIQNSLRIFTFKFLRTILSIPDYSISFGKSTFFEFTERTIELDDTDKTNRMLDYVRLKASVLSKFSSVIIHPETLTKYIHFLKQTMDIYNSRKYLTPSNLGDYLKLDTSKPFTKFLIDSLSRYYFNGFQTNLQLSELLIMLLTQSVTSVDGYLSHVKSIHGKEDDVSRIVELLYDICLTIIEDPEFINLEDAALINSLEKKDKKIQVNIADLRKNFDLFCSMYLELFTALKAKNFLMNYLISNEDSTRCIERCSTRHTKY</sequence>
<dbReference type="EMBL" id="BTFZ01000020">
    <property type="protein sequence ID" value="GMM38903.1"/>
    <property type="molecule type" value="Genomic_DNA"/>
</dbReference>
<dbReference type="RefSeq" id="XP_064855898.1">
    <property type="nucleotide sequence ID" value="XM_064999826.1"/>
</dbReference>
<proteinExistence type="predicted"/>
<comment type="caution">
    <text evidence="1">The sequence shown here is derived from an EMBL/GenBank/DDBJ whole genome shotgun (WGS) entry which is preliminary data.</text>
</comment>
<reference evidence="1 2" key="1">
    <citation type="journal article" date="2023" name="Elife">
        <title>Identification of key yeast species and microbe-microbe interactions impacting larval growth of Drosophila in the wild.</title>
        <authorList>
            <person name="Mure A."/>
            <person name="Sugiura Y."/>
            <person name="Maeda R."/>
            <person name="Honda K."/>
            <person name="Sakurai N."/>
            <person name="Takahashi Y."/>
            <person name="Watada M."/>
            <person name="Katoh T."/>
            <person name="Gotoh A."/>
            <person name="Gotoh Y."/>
            <person name="Taniguchi I."/>
            <person name="Nakamura K."/>
            <person name="Hayashi T."/>
            <person name="Katayama T."/>
            <person name="Uemura T."/>
            <person name="Hattori Y."/>
        </authorList>
    </citation>
    <scope>NUCLEOTIDE SEQUENCE [LARGE SCALE GENOMIC DNA]</scope>
    <source>
        <strain evidence="1 2">SC-9</strain>
    </source>
</reference>
<dbReference type="Proteomes" id="UP001360560">
    <property type="component" value="Unassembled WGS sequence"/>
</dbReference>
<protein>
    <submittedName>
        <fullName evidence="1">Uncharacterized protein</fullName>
    </submittedName>
</protein>
<dbReference type="GeneID" id="90076891"/>
<evidence type="ECO:0000313" key="2">
    <source>
        <dbReference type="Proteomes" id="UP001360560"/>
    </source>
</evidence>
<dbReference type="AlphaFoldDB" id="A0AAV5QVM7"/>
<gene>
    <name evidence="1" type="ORF">DASC09_062420</name>
</gene>
<keyword evidence="2" id="KW-1185">Reference proteome</keyword>